<reference evidence="1" key="1">
    <citation type="journal article" date="2018" name="Genome Biol.">
        <title>SKESA: strategic k-mer extension for scrupulous assemblies.</title>
        <authorList>
            <person name="Souvorov A."/>
            <person name="Agarwala R."/>
            <person name="Lipman D.J."/>
        </authorList>
    </citation>
    <scope>NUCLEOTIDE SEQUENCE</scope>
    <source>
        <strain evidence="1">D3612</strain>
    </source>
</reference>
<dbReference type="InterPro" id="IPR021927">
    <property type="entry name" value="DUF3540"/>
</dbReference>
<name>A0AAN5KTM1_LEGPN</name>
<dbReference type="Proteomes" id="UP000861567">
    <property type="component" value="Unassembled WGS sequence"/>
</dbReference>
<dbReference type="Pfam" id="PF12059">
    <property type="entry name" value="DUF3540"/>
    <property type="match status" value="1"/>
</dbReference>
<dbReference type="AlphaFoldDB" id="A0AAN5KTM1"/>
<proteinExistence type="predicted"/>
<gene>
    <name evidence="1" type="ORF">I8Y58_002923</name>
</gene>
<evidence type="ECO:0000313" key="2">
    <source>
        <dbReference type="Proteomes" id="UP000861567"/>
    </source>
</evidence>
<reference evidence="1" key="2">
    <citation type="submission" date="2020-11" db="EMBL/GenBank/DDBJ databases">
        <authorList>
            <consortium name="NCBI Pathogen Detection Project"/>
        </authorList>
    </citation>
    <scope>NUCLEOTIDE SEQUENCE</scope>
    <source>
        <strain evidence="1">D3612</strain>
    </source>
</reference>
<comment type="caution">
    <text evidence="1">The sequence shown here is derived from an EMBL/GenBank/DDBJ whole genome shotgun (WGS) entry which is preliminary data.</text>
</comment>
<dbReference type="EMBL" id="DACSEI010000053">
    <property type="protein sequence ID" value="HAT1597659.1"/>
    <property type="molecule type" value="Genomic_DNA"/>
</dbReference>
<sequence length="214" mass="24427">MLESEFIGSTQLTRLSYGIIKFISNEDYHIKLPRKTNLLNAKKALSCLVEPVIDDEVLVYEDSNQSYILFVLARSTTNKSTLNIANLICIENEEVRVNAKSIHLSAVDAIELQTDKQSVSCNVGQFRINQGQFSGYEMQFNYESIKFLCRIVRTACETIHTKAVQTYLRIAELEHQVIGCLRSIIKRSYRIDCQQIDIYSKNDAKIVAKQIHLG</sequence>
<accession>A0AAN5KTM1</accession>
<protein>
    <submittedName>
        <fullName evidence="1">DUF3540 domain-containing protein</fullName>
    </submittedName>
</protein>
<evidence type="ECO:0000313" key="1">
    <source>
        <dbReference type="EMBL" id="HAT1597659.1"/>
    </source>
</evidence>
<organism evidence="1 2">
    <name type="scientific">Legionella pneumophila</name>
    <dbReference type="NCBI Taxonomy" id="446"/>
    <lineage>
        <taxon>Bacteria</taxon>
        <taxon>Pseudomonadati</taxon>
        <taxon>Pseudomonadota</taxon>
        <taxon>Gammaproteobacteria</taxon>
        <taxon>Legionellales</taxon>
        <taxon>Legionellaceae</taxon>
        <taxon>Legionella</taxon>
    </lineage>
</organism>